<sequence>MSKSSHRRAAQSVLKVDNRSPTVPSVLFRKNFVIHAGRSEE</sequence>
<comment type="caution">
    <text evidence="1">The sequence shown here is derived from an EMBL/GenBank/DDBJ whole genome shotgun (WGS) entry which is preliminary data.</text>
</comment>
<organism evidence="1 2">
    <name type="scientific">Novipirellula caenicola</name>
    <dbReference type="NCBI Taxonomy" id="1536901"/>
    <lineage>
        <taxon>Bacteria</taxon>
        <taxon>Pseudomonadati</taxon>
        <taxon>Planctomycetota</taxon>
        <taxon>Planctomycetia</taxon>
        <taxon>Pirellulales</taxon>
        <taxon>Pirellulaceae</taxon>
        <taxon>Novipirellula</taxon>
    </lineage>
</organism>
<name>A0ABP9VLK1_9BACT</name>
<dbReference type="EMBL" id="BAABRO010000001">
    <property type="protein sequence ID" value="GAA5504562.1"/>
    <property type="molecule type" value="Genomic_DNA"/>
</dbReference>
<reference evidence="1 2" key="1">
    <citation type="submission" date="2024-02" db="EMBL/GenBank/DDBJ databases">
        <title>Rhodopirellula caenicola NBRC 110016.</title>
        <authorList>
            <person name="Ichikawa N."/>
            <person name="Katano-Makiyama Y."/>
            <person name="Hidaka K."/>
        </authorList>
    </citation>
    <scope>NUCLEOTIDE SEQUENCE [LARGE SCALE GENOMIC DNA]</scope>
    <source>
        <strain evidence="1 2">NBRC 110016</strain>
    </source>
</reference>
<protein>
    <submittedName>
        <fullName evidence="1">Uncharacterized protein</fullName>
    </submittedName>
</protein>
<gene>
    <name evidence="1" type="ORF">Rcae01_00001</name>
</gene>
<accession>A0ABP9VLK1</accession>
<dbReference type="Proteomes" id="UP001416858">
    <property type="component" value="Unassembled WGS sequence"/>
</dbReference>
<evidence type="ECO:0000313" key="2">
    <source>
        <dbReference type="Proteomes" id="UP001416858"/>
    </source>
</evidence>
<keyword evidence="2" id="KW-1185">Reference proteome</keyword>
<evidence type="ECO:0000313" key="1">
    <source>
        <dbReference type="EMBL" id="GAA5504562.1"/>
    </source>
</evidence>
<proteinExistence type="predicted"/>